<evidence type="ECO:0000256" key="1">
    <source>
        <dbReference type="ARBA" id="ARBA00003800"/>
    </source>
</evidence>
<dbReference type="SUPFAM" id="SSF51735">
    <property type="entry name" value="NAD(P)-binding Rossmann-fold domains"/>
    <property type="match status" value="1"/>
</dbReference>
<keyword evidence="9" id="KW-0520">NAD</keyword>
<dbReference type="PROSITE" id="PS51671">
    <property type="entry name" value="ACT"/>
    <property type="match status" value="1"/>
</dbReference>
<evidence type="ECO:0000256" key="3">
    <source>
        <dbReference type="ARBA" id="ARBA00005854"/>
    </source>
</evidence>
<dbReference type="Gene3D" id="3.30.70.260">
    <property type="match status" value="1"/>
</dbReference>
<accession>A0ABV3SUS4</accession>
<reference evidence="16 17" key="1">
    <citation type="submission" date="2024-07" db="EMBL/GenBank/DDBJ databases">
        <authorList>
            <person name="Lee S."/>
            <person name="Kang M."/>
        </authorList>
    </citation>
    <scope>NUCLEOTIDE SEQUENCE [LARGE SCALE GENOMIC DNA]</scope>
    <source>
        <strain evidence="16 17">DS6</strain>
    </source>
</reference>
<feature type="domain" description="ACT" evidence="15">
    <location>
        <begin position="329"/>
        <end position="399"/>
    </location>
</feature>
<dbReference type="Gene3D" id="3.40.50.720">
    <property type="entry name" value="NAD(P)-binding Rossmann-like Domain"/>
    <property type="match status" value="2"/>
</dbReference>
<dbReference type="RefSeq" id="WP_367991322.1">
    <property type="nucleotide sequence ID" value="NZ_JBFPJR010000004.1"/>
</dbReference>
<keyword evidence="17" id="KW-1185">Reference proteome</keyword>
<organism evidence="16 17">
    <name type="scientific">Nocardioides eburneus</name>
    <dbReference type="NCBI Taxonomy" id="3231482"/>
    <lineage>
        <taxon>Bacteria</taxon>
        <taxon>Bacillati</taxon>
        <taxon>Actinomycetota</taxon>
        <taxon>Actinomycetes</taxon>
        <taxon>Propionibacteriales</taxon>
        <taxon>Nocardioidaceae</taxon>
        <taxon>Nocardioides</taxon>
    </lineage>
</organism>
<evidence type="ECO:0000259" key="15">
    <source>
        <dbReference type="PROSITE" id="PS51671"/>
    </source>
</evidence>
<evidence type="ECO:0000256" key="2">
    <source>
        <dbReference type="ARBA" id="ARBA00005216"/>
    </source>
</evidence>
<dbReference type="InterPro" id="IPR006139">
    <property type="entry name" value="D-isomer_2_OHA_DH_cat_dom"/>
</dbReference>
<comment type="catalytic activity">
    <reaction evidence="13">
        <text>(2R)-3-phosphoglycerate + NAD(+) = 3-phosphooxypyruvate + NADH + H(+)</text>
        <dbReference type="Rhea" id="RHEA:12641"/>
        <dbReference type="ChEBI" id="CHEBI:15378"/>
        <dbReference type="ChEBI" id="CHEBI:18110"/>
        <dbReference type="ChEBI" id="CHEBI:57540"/>
        <dbReference type="ChEBI" id="CHEBI:57945"/>
        <dbReference type="ChEBI" id="CHEBI:58272"/>
        <dbReference type="EC" id="1.1.1.95"/>
    </reaction>
</comment>
<dbReference type="PANTHER" id="PTHR42789:SF1">
    <property type="entry name" value="D-ISOMER SPECIFIC 2-HYDROXYACID DEHYDROGENASE FAMILY PROTEIN (AFU_ORTHOLOGUE AFUA_6G10090)"/>
    <property type="match status" value="1"/>
</dbReference>
<dbReference type="EC" id="1.1.1.399" evidence="4"/>
<comment type="pathway">
    <text evidence="2">Amino-acid biosynthesis; L-serine biosynthesis; L-serine from 3-phospho-D-glycerate: step 1/3.</text>
</comment>
<dbReference type="InterPro" id="IPR050857">
    <property type="entry name" value="D-2-hydroxyacid_DH"/>
</dbReference>
<dbReference type="EC" id="1.1.1.95" evidence="5"/>
<dbReference type="Proteomes" id="UP001556631">
    <property type="component" value="Unassembled WGS sequence"/>
</dbReference>
<evidence type="ECO:0000313" key="16">
    <source>
        <dbReference type="EMBL" id="MEX0426598.1"/>
    </source>
</evidence>
<dbReference type="InterPro" id="IPR029752">
    <property type="entry name" value="D-isomer_DH_CS1"/>
</dbReference>
<dbReference type="Pfam" id="PF02826">
    <property type="entry name" value="2-Hacid_dh_C"/>
    <property type="match status" value="1"/>
</dbReference>
<evidence type="ECO:0000256" key="13">
    <source>
        <dbReference type="ARBA" id="ARBA00048731"/>
    </source>
</evidence>
<comment type="function">
    <text evidence="1">Catalyzes the reversible oxidation of 3-phospho-D-glycerate to 3-phosphonooxypyruvate, the first step of the phosphorylated L-serine biosynthesis pathway. Also catalyzes the reversible oxidation of 2-hydroxyglutarate to 2-oxoglutarate.</text>
</comment>
<name>A0ABV3SUS4_9ACTN</name>
<evidence type="ECO:0000313" key="17">
    <source>
        <dbReference type="Proteomes" id="UP001556631"/>
    </source>
</evidence>
<keyword evidence="7" id="KW-0028">Amino-acid biosynthesis</keyword>
<evidence type="ECO:0000256" key="6">
    <source>
        <dbReference type="ARBA" id="ARBA00021582"/>
    </source>
</evidence>
<keyword evidence="10" id="KW-0718">Serine biosynthesis</keyword>
<sequence length="399" mass="42799">MKVLLLENIHPVAVENLEKAGFEVELLSHSLSEDELVAKLPGVTMLGIRSNTHITSRVLDAATDLKAIGCFCIGTNQVDLTSAAEHGVVVFNAPYSNTRSVVELVIAEIIVLARRLAEKNLRMHDGIWDKSAKGSHEVRGRTLGIVGYGNIGTQLSNLAEAMGLNVIFYDIADRLRHGNARRMASLDALLAEADVVSLHVDGRPGNAGIFGEEQFAKMKPRSLFINASRGMVVDTEALREHILSGHIAGAALDVFPIEPKAQGESFESPLRGLDNVILTPHVGGSTQEAQEEIGYFVSTKLKNFVLEGSTALSVNLPAVQPPPLSEGARIGFLHVNVPGVLAEVNNLLASEGVNVSGQYLATHGERGYVVTDVTTPVAPETLEKLGASPHTMWLRSYTA</sequence>
<dbReference type="InterPro" id="IPR054480">
    <property type="entry name" value="AHAS_small-like_ACT"/>
</dbReference>
<comment type="caution">
    <text evidence="16">The sequence shown here is derived from an EMBL/GenBank/DDBJ whole genome shotgun (WGS) entry which is preliminary data.</text>
</comment>
<evidence type="ECO:0000256" key="14">
    <source>
        <dbReference type="RuleBase" id="RU003719"/>
    </source>
</evidence>
<dbReference type="InterPro" id="IPR002912">
    <property type="entry name" value="ACT_dom"/>
</dbReference>
<dbReference type="Pfam" id="PF00389">
    <property type="entry name" value="2-Hacid_dh"/>
    <property type="match status" value="1"/>
</dbReference>
<dbReference type="GO" id="GO:0004617">
    <property type="term" value="F:phosphoglycerate dehydrogenase activity"/>
    <property type="evidence" value="ECO:0007669"/>
    <property type="project" value="UniProtKB-EC"/>
</dbReference>
<comment type="similarity">
    <text evidence="3 14">Belongs to the D-isomer specific 2-hydroxyacid dehydrogenase family.</text>
</comment>
<dbReference type="InterPro" id="IPR045865">
    <property type="entry name" value="ACT-like_dom_sf"/>
</dbReference>
<proteinExistence type="inferred from homology"/>
<protein>
    <recommendedName>
        <fullName evidence="6">D-3-phosphoglycerate dehydrogenase</fullName>
        <ecNumber evidence="4">1.1.1.399</ecNumber>
        <ecNumber evidence="5">1.1.1.95</ecNumber>
    </recommendedName>
    <alternativeName>
        <fullName evidence="11">2-oxoglutarate reductase</fullName>
    </alternativeName>
</protein>
<dbReference type="InterPro" id="IPR006140">
    <property type="entry name" value="D-isomer_DH_NAD-bd"/>
</dbReference>
<dbReference type="NCBIfam" id="NF008759">
    <property type="entry name" value="PRK11790.1"/>
    <property type="match status" value="1"/>
</dbReference>
<dbReference type="PANTHER" id="PTHR42789">
    <property type="entry name" value="D-ISOMER SPECIFIC 2-HYDROXYACID DEHYDROGENASE FAMILY PROTEIN (AFU_ORTHOLOGUE AFUA_6G10090)"/>
    <property type="match status" value="1"/>
</dbReference>
<evidence type="ECO:0000256" key="12">
    <source>
        <dbReference type="ARBA" id="ARBA00048126"/>
    </source>
</evidence>
<comment type="catalytic activity">
    <reaction evidence="12">
        <text>(R)-2-hydroxyglutarate + NAD(+) = 2-oxoglutarate + NADH + H(+)</text>
        <dbReference type="Rhea" id="RHEA:49612"/>
        <dbReference type="ChEBI" id="CHEBI:15378"/>
        <dbReference type="ChEBI" id="CHEBI:15801"/>
        <dbReference type="ChEBI" id="CHEBI:16810"/>
        <dbReference type="ChEBI" id="CHEBI:57540"/>
        <dbReference type="ChEBI" id="CHEBI:57945"/>
        <dbReference type="EC" id="1.1.1.399"/>
    </reaction>
</comment>
<evidence type="ECO:0000256" key="8">
    <source>
        <dbReference type="ARBA" id="ARBA00023002"/>
    </source>
</evidence>
<dbReference type="EMBL" id="JBFPJR010000004">
    <property type="protein sequence ID" value="MEX0426598.1"/>
    <property type="molecule type" value="Genomic_DNA"/>
</dbReference>
<evidence type="ECO:0000256" key="5">
    <source>
        <dbReference type="ARBA" id="ARBA00013143"/>
    </source>
</evidence>
<dbReference type="InterPro" id="IPR036291">
    <property type="entry name" value="NAD(P)-bd_dom_sf"/>
</dbReference>
<gene>
    <name evidence="16" type="primary">serA</name>
    <name evidence="16" type="ORF">AB3X52_03125</name>
</gene>
<dbReference type="SUPFAM" id="SSF52283">
    <property type="entry name" value="Formate/glycerate dehydrogenase catalytic domain-like"/>
    <property type="match status" value="1"/>
</dbReference>
<dbReference type="SUPFAM" id="SSF55021">
    <property type="entry name" value="ACT-like"/>
    <property type="match status" value="1"/>
</dbReference>
<dbReference type="Pfam" id="PF22629">
    <property type="entry name" value="ACT_AHAS_ss"/>
    <property type="match status" value="1"/>
</dbReference>
<dbReference type="PROSITE" id="PS00065">
    <property type="entry name" value="D_2_HYDROXYACID_DH_1"/>
    <property type="match status" value="1"/>
</dbReference>
<dbReference type="CDD" id="cd12176">
    <property type="entry name" value="PGDH_3"/>
    <property type="match status" value="1"/>
</dbReference>
<evidence type="ECO:0000256" key="9">
    <source>
        <dbReference type="ARBA" id="ARBA00023027"/>
    </source>
</evidence>
<evidence type="ECO:0000256" key="11">
    <source>
        <dbReference type="ARBA" id="ARBA00030455"/>
    </source>
</evidence>
<keyword evidence="8 14" id="KW-0560">Oxidoreductase</keyword>
<evidence type="ECO:0000256" key="10">
    <source>
        <dbReference type="ARBA" id="ARBA00023299"/>
    </source>
</evidence>
<evidence type="ECO:0000256" key="4">
    <source>
        <dbReference type="ARBA" id="ARBA00013001"/>
    </source>
</evidence>
<evidence type="ECO:0000256" key="7">
    <source>
        <dbReference type="ARBA" id="ARBA00022605"/>
    </source>
</evidence>